<evidence type="ECO:0000256" key="1">
    <source>
        <dbReference type="ARBA" id="ARBA00004340"/>
    </source>
</evidence>
<organism evidence="9 10">
    <name type="scientific">Phytophthora pseudosyringae</name>
    <dbReference type="NCBI Taxonomy" id="221518"/>
    <lineage>
        <taxon>Eukaryota</taxon>
        <taxon>Sar</taxon>
        <taxon>Stramenopiles</taxon>
        <taxon>Oomycota</taxon>
        <taxon>Peronosporomycetes</taxon>
        <taxon>Peronosporales</taxon>
        <taxon>Peronosporaceae</taxon>
        <taxon>Phytophthora</taxon>
    </lineage>
</organism>
<dbReference type="OrthoDB" id="127177at2759"/>
<dbReference type="GO" id="GO:0005576">
    <property type="term" value="C:extracellular region"/>
    <property type="evidence" value="ECO:0007669"/>
    <property type="project" value="UniProtKB-SubCell"/>
</dbReference>
<feature type="domain" description="RxLR effector PexRD54 WY" evidence="8">
    <location>
        <begin position="180"/>
        <end position="220"/>
    </location>
</feature>
<evidence type="ECO:0000256" key="7">
    <source>
        <dbReference type="SAM" id="SignalP"/>
    </source>
</evidence>
<feature type="chain" id="PRO_5035821597" description="RxLR effector PexRD54 WY domain-containing protein" evidence="7">
    <location>
        <begin position="24"/>
        <end position="381"/>
    </location>
</feature>
<dbReference type="GO" id="GO:0043657">
    <property type="term" value="C:host cell"/>
    <property type="evidence" value="ECO:0007669"/>
    <property type="project" value="UniProtKB-SubCell"/>
</dbReference>
<keyword evidence="4" id="KW-0964">Secreted</keyword>
<keyword evidence="5 7" id="KW-0732">Signal</keyword>
<evidence type="ECO:0000259" key="8">
    <source>
        <dbReference type="Pfam" id="PF22748"/>
    </source>
</evidence>
<evidence type="ECO:0000313" key="10">
    <source>
        <dbReference type="Proteomes" id="UP000694044"/>
    </source>
</evidence>
<dbReference type="AlphaFoldDB" id="A0A8T1VDT5"/>
<feature type="signal peptide" evidence="7">
    <location>
        <begin position="1"/>
        <end position="23"/>
    </location>
</feature>
<accession>A0A8T1VDT5</accession>
<evidence type="ECO:0000256" key="6">
    <source>
        <dbReference type="ARBA" id="ARBA00023026"/>
    </source>
</evidence>
<dbReference type="InterPro" id="IPR054463">
    <property type="entry name" value="PexRD54_WY"/>
</dbReference>
<evidence type="ECO:0000256" key="3">
    <source>
        <dbReference type="ARBA" id="ARBA00010400"/>
    </source>
</evidence>
<name>A0A8T1VDT5_9STRA</name>
<keyword evidence="10" id="KW-1185">Reference proteome</keyword>
<evidence type="ECO:0000256" key="4">
    <source>
        <dbReference type="ARBA" id="ARBA00022525"/>
    </source>
</evidence>
<dbReference type="Pfam" id="PF22748">
    <property type="entry name" value="PexRD54_WY"/>
    <property type="match status" value="2"/>
</dbReference>
<reference evidence="9" key="1">
    <citation type="submission" date="2021-02" db="EMBL/GenBank/DDBJ databases">
        <authorList>
            <person name="Palmer J.M."/>
        </authorList>
    </citation>
    <scope>NUCLEOTIDE SEQUENCE</scope>
    <source>
        <strain evidence="9">SCRP734</strain>
    </source>
</reference>
<gene>
    <name evidence="9" type="ORF">PHYPSEUDO_010120</name>
</gene>
<proteinExistence type="inferred from homology"/>
<feature type="domain" description="RxLR effector PexRD54 WY" evidence="8">
    <location>
        <begin position="92"/>
        <end position="131"/>
    </location>
</feature>
<keyword evidence="6" id="KW-0843">Virulence</keyword>
<dbReference type="EMBL" id="JAGDFM010000426">
    <property type="protein sequence ID" value="KAG7378420.1"/>
    <property type="molecule type" value="Genomic_DNA"/>
</dbReference>
<protein>
    <recommendedName>
        <fullName evidence="8">RxLR effector PexRD54 WY domain-containing protein</fullName>
    </recommendedName>
</protein>
<comment type="subcellular location">
    <subcellularLocation>
        <location evidence="1">Host cell</location>
    </subcellularLocation>
    <subcellularLocation>
        <location evidence="2">Secreted</location>
    </subcellularLocation>
</comment>
<comment type="similarity">
    <text evidence="3">Belongs to the RxLR effector family.</text>
</comment>
<dbReference type="Proteomes" id="UP000694044">
    <property type="component" value="Unassembled WGS sequence"/>
</dbReference>
<evidence type="ECO:0000256" key="5">
    <source>
        <dbReference type="ARBA" id="ARBA00022729"/>
    </source>
</evidence>
<evidence type="ECO:0000256" key="2">
    <source>
        <dbReference type="ARBA" id="ARBA00004613"/>
    </source>
</evidence>
<comment type="caution">
    <text evidence="9">The sequence shown here is derived from an EMBL/GenBank/DDBJ whole genome shotgun (WGS) entry which is preliminary data.</text>
</comment>
<sequence>MRVRDLVLLAAVALLASLDVTSANEAMKMMRPSPGSPALTRSLLNISPGKRLLRIGRTTGDEEERAITLPGAGKLADLLETGASTLVQSAKIRTWLLTQKSTDATFKTLELNMAGNKLFEDPKFITWVVYVAKVEKNNPEEVIFSKLMTQYTPNSLATMIAAAKKVPNTEGLAIMLQTQQRQVWLGAGKSSDDVFKLLELDRTGAKLLESPQFTTWTSYVEAFNRKNPGDEVSIVKKLTKSYDDATLASMVQEAMKVPSTETIAARLQNQQNQLWRSEGKSTDDVFKLLKLNEPSLEVLVDPKLNAWTSYLKAYNLANPGKETTLITTLTTHFGTYDLRSYCKRGRSSRKRRKLPRTCRSRNLRAGSMLEKTRTTFSVYSS</sequence>
<evidence type="ECO:0000313" key="9">
    <source>
        <dbReference type="EMBL" id="KAG7378420.1"/>
    </source>
</evidence>